<dbReference type="GeneTree" id="ENSGT00950000183014"/>
<evidence type="ECO:0000256" key="3">
    <source>
        <dbReference type="ARBA" id="ARBA00022917"/>
    </source>
</evidence>
<organism evidence="7 8">
    <name type="scientific">Dicentrarchus labrax</name>
    <name type="common">European seabass</name>
    <name type="synonym">Morone labrax</name>
    <dbReference type="NCBI Taxonomy" id="13489"/>
    <lineage>
        <taxon>Eukaryota</taxon>
        <taxon>Metazoa</taxon>
        <taxon>Chordata</taxon>
        <taxon>Craniata</taxon>
        <taxon>Vertebrata</taxon>
        <taxon>Euteleostomi</taxon>
        <taxon>Actinopterygii</taxon>
        <taxon>Neopterygii</taxon>
        <taxon>Teleostei</taxon>
        <taxon>Neoteleostei</taxon>
        <taxon>Acanthomorphata</taxon>
        <taxon>Eupercaria</taxon>
        <taxon>Moronidae</taxon>
        <taxon>Dicentrarchus</taxon>
    </lineage>
</organism>
<dbReference type="Ensembl" id="ENSDLAT00005038550.2">
    <property type="protein sequence ID" value="ENSDLAP00005036140.2"/>
    <property type="gene ID" value="ENSDLAG00005016026.2"/>
</dbReference>
<keyword evidence="3" id="KW-0648">Protein biosynthesis</keyword>
<accession>A0A8C4H2A6</accession>
<dbReference type="SMART" id="SM01182">
    <property type="entry name" value="EF-1_beta_acid"/>
    <property type="match status" value="1"/>
</dbReference>
<dbReference type="AlphaFoldDB" id="A0A8C4H2A6"/>
<evidence type="ECO:0000256" key="2">
    <source>
        <dbReference type="ARBA" id="ARBA00022768"/>
    </source>
</evidence>
<dbReference type="GO" id="GO:0005853">
    <property type="term" value="C:eukaryotic translation elongation factor 1 complex"/>
    <property type="evidence" value="ECO:0007669"/>
    <property type="project" value="InterPro"/>
</dbReference>
<evidence type="ECO:0000259" key="6">
    <source>
        <dbReference type="SMART" id="SM01182"/>
    </source>
</evidence>
<evidence type="ECO:0000313" key="8">
    <source>
        <dbReference type="Proteomes" id="UP000694389"/>
    </source>
</evidence>
<dbReference type="InterPro" id="IPR049720">
    <property type="entry name" value="EF1B_bsu/dsu"/>
</dbReference>
<name>A0A8C4H2A6_DICLA</name>
<dbReference type="GO" id="GO:0003746">
    <property type="term" value="F:translation elongation factor activity"/>
    <property type="evidence" value="ECO:0007669"/>
    <property type="project" value="UniProtKB-KW"/>
</dbReference>
<dbReference type="InterPro" id="IPR014717">
    <property type="entry name" value="Transl_elong_EF1B/ribsomal_bS6"/>
</dbReference>
<dbReference type="Gene3D" id="3.30.70.60">
    <property type="match status" value="1"/>
</dbReference>
<dbReference type="InterPro" id="IPR001326">
    <property type="entry name" value="Transl_elong_EF1B_B/D_CS"/>
</dbReference>
<dbReference type="PANTHER" id="PTHR11595:SF86">
    <property type="entry name" value="ELONGATION FACTOR 1-DELTA ISOFORM X1"/>
    <property type="match status" value="1"/>
</dbReference>
<keyword evidence="8" id="KW-1185">Reference proteome</keyword>
<proteinExistence type="inferred from homology"/>
<feature type="compositionally biased region" description="Polar residues" evidence="4">
    <location>
        <begin position="188"/>
        <end position="199"/>
    </location>
</feature>
<dbReference type="Proteomes" id="UP000694389">
    <property type="component" value="Unassembled WGS sequence"/>
</dbReference>
<feature type="compositionally biased region" description="Acidic residues" evidence="4">
    <location>
        <begin position="204"/>
        <end position="222"/>
    </location>
</feature>
<feature type="domain" description="Translation elongation factor EF1B beta/delta subunit guanine nucleotide exchange" evidence="5">
    <location>
        <begin position="251"/>
        <end position="337"/>
    </location>
</feature>
<evidence type="ECO:0000313" key="7">
    <source>
        <dbReference type="Ensembl" id="ENSDLAP00005036140.2"/>
    </source>
</evidence>
<dbReference type="GO" id="GO:0005085">
    <property type="term" value="F:guanyl-nucleotide exchange factor activity"/>
    <property type="evidence" value="ECO:0007669"/>
    <property type="project" value="TreeGrafter"/>
</dbReference>
<dbReference type="InterPro" id="IPR036219">
    <property type="entry name" value="eEF-1beta-like_sf"/>
</dbReference>
<dbReference type="FunFam" id="3.30.70.60:FF:000001">
    <property type="entry name" value="Elongation factor 1-beta 1 like"/>
    <property type="match status" value="1"/>
</dbReference>
<dbReference type="SUPFAM" id="SSF54984">
    <property type="entry name" value="eEF-1beta-like"/>
    <property type="match status" value="1"/>
</dbReference>
<feature type="compositionally biased region" description="Pro residues" evidence="4">
    <location>
        <begin position="1"/>
        <end position="12"/>
    </location>
</feature>
<dbReference type="Pfam" id="PF00736">
    <property type="entry name" value="EF1_GNE"/>
    <property type="match status" value="1"/>
</dbReference>
<dbReference type="GO" id="GO:0005829">
    <property type="term" value="C:cytosol"/>
    <property type="evidence" value="ECO:0007669"/>
    <property type="project" value="TreeGrafter"/>
</dbReference>
<dbReference type="SMART" id="SM00888">
    <property type="entry name" value="EF1_GNE"/>
    <property type="match status" value="1"/>
</dbReference>
<feature type="compositionally biased region" description="Low complexity" evidence="4">
    <location>
        <begin position="21"/>
        <end position="37"/>
    </location>
</feature>
<protein>
    <submittedName>
        <fullName evidence="7">Eukaryotic translation elongation factor 1 delta b (guanine nucleotide exchange protein)</fullName>
    </submittedName>
</protein>
<dbReference type="PANTHER" id="PTHR11595">
    <property type="entry name" value="EF-HAND AND COILED-COIL DOMAIN-CONTAINING FAMILY MEMBER"/>
    <property type="match status" value="1"/>
</dbReference>
<comment type="similarity">
    <text evidence="1">Belongs to the EF-1-beta/EF-1-delta family.</text>
</comment>
<feature type="region of interest" description="Disordered" evidence="4">
    <location>
        <begin position="176"/>
        <end position="222"/>
    </location>
</feature>
<evidence type="ECO:0000256" key="1">
    <source>
        <dbReference type="ARBA" id="ARBA00007411"/>
    </source>
</evidence>
<feature type="domain" description="Elongation factor 1 beta central acidic region eukaryote" evidence="6">
    <location>
        <begin position="218"/>
        <end position="242"/>
    </location>
</feature>
<sequence length="351" mass="38931">MIHNTPPSPLPLPSKITQPPLLLASSSSSSSSSSLSLTAGEAHVLSTGLVPHRQDSLKRKQQNMSSVDFLAQEKIWFDKPRYDEAERRFYERMNGSSQPSQDVGANTILQDIARARENIQKSLAGSSSSAADQGEIVSRIKSLELENHSLHKVVDDLRVALSKLECRVAVLEKSPAAVTPAPTPSVPYTNGTTVQQKTSAPVKEEEEEEDDDDDDIDLFGSDDDEEAEKLKEQRLKEYAEKKAKKPGIIAKSSILLDVKPWDDETDMAKLEECVRSVQADGLLWGTSKLVPVGYGIKKLQIACVVEDDKVGTDMLEEEITKFEDYVSTVQYTLLQRAHTHSHFLNIWNQLS</sequence>
<reference evidence="7" key="1">
    <citation type="submission" date="2025-08" db="UniProtKB">
        <authorList>
            <consortium name="Ensembl"/>
        </authorList>
    </citation>
    <scope>IDENTIFICATION</scope>
</reference>
<evidence type="ECO:0000256" key="4">
    <source>
        <dbReference type="SAM" id="MobiDB-lite"/>
    </source>
</evidence>
<reference evidence="7" key="2">
    <citation type="submission" date="2025-09" db="UniProtKB">
        <authorList>
            <consortium name="Ensembl"/>
        </authorList>
    </citation>
    <scope>IDENTIFICATION</scope>
</reference>
<dbReference type="Pfam" id="PF10587">
    <property type="entry name" value="EF-1_beta_acid"/>
    <property type="match status" value="1"/>
</dbReference>
<dbReference type="PROSITE" id="PS00824">
    <property type="entry name" value="EF1BD_1"/>
    <property type="match status" value="1"/>
</dbReference>
<dbReference type="InterPro" id="IPR018940">
    <property type="entry name" value="EF-1_beta_acid_region_euk"/>
</dbReference>
<evidence type="ECO:0000259" key="5">
    <source>
        <dbReference type="SMART" id="SM00888"/>
    </source>
</evidence>
<dbReference type="CDD" id="cd00292">
    <property type="entry name" value="EF1B"/>
    <property type="match status" value="1"/>
</dbReference>
<gene>
    <name evidence="7" type="primary">LOC127349895</name>
</gene>
<dbReference type="InterPro" id="IPR014038">
    <property type="entry name" value="EF1B_bsu/dsu_GNE"/>
</dbReference>
<feature type="region of interest" description="Disordered" evidence="4">
    <location>
        <begin position="1"/>
        <end position="37"/>
    </location>
</feature>
<keyword evidence="2" id="KW-0251">Elongation factor</keyword>